<gene>
    <name evidence="1" type="ORF">E2C01_044513</name>
</gene>
<name>A0A5B7G2J5_PORTR</name>
<proteinExistence type="predicted"/>
<accession>A0A5B7G2J5</accession>
<comment type="caution">
    <text evidence="1">The sequence shown here is derived from an EMBL/GenBank/DDBJ whole genome shotgun (WGS) entry which is preliminary data.</text>
</comment>
<dbReference type="EMBL" id="VSRR010009664">
    <property type="protein sequence ID" value="MPC50684.1"/>
    <property type="molecule type" value="Genomic_DNA"/>
</dbReference>
<reference evidence="1 2" key="1">
    <citation type="submission" date="2019-05" db="EMBL/GenBank/DDBJ databases">
        <title>Another draft genome of Portunus trituberculatus and its Hox gene families provides insights of decapod evolution.</title>
        <authorList>
            <person name="Jeong J.-H."/>
            <person name="Song I."/>
            <person name="Kim S."/>
            <person name="Choi T."/>
            <person name="Kim D."/>
            <person name="Ryu S."/>
            <person name="Kim W."/>
        </authorList>
    </citation>
    <scope>NUCLEOTIDE SEQUENCE [LARGE SCALE GENOMIC DNA]</scope>
    <source>
        <tissue evidence="1">Muscle</tissue>
    </source>
</reference>
<protein>
    <submittedName>
        <fullName evidence="1">Uncharacterized protein</fullName>
    </submittedName>
</protein>
<organism evidence="1 2">
    <name type="scientific">Portunus trituberculatus</name>
    <name type="common">Swimming crab</name>
    <name type="synonym">Neptunus trituberculatus</name>
    <dbReference type="NCBI Taxonomy" id="210409"/>
    <lineage>
        <taxon>Eukaryota</taxon>
        <taxon>Metazoa</taxon>
        <taxon>Ecdysozoa</taxon>
        <taxon>Arthropoda</taxon>
        <taxon>Crustacea</taxon>
        <taxon>Multicrustacea</taxon>
        <taxon>Malacostraca</taxon>
        <taxon>Eumalacostraca</taxon>
        <taxon>Eucarida</taxon>
        <taxon>Decapoda</taxon>
        <taxon>Pleocyemata</taxon>
        <taxon>Brachyura</taxon>
        <taxon>Eubrachyura</taxon>
        <taxon>Portunoidea</taxon>
        <taxon>Portunidae</taxon>
        <taxon>Portuninae</taxon>
        <taxon>Portunus</taxon>
    </lineage>
</organism>
<sequence>MCLANTNFDYLSGEPVSLGGGEEGMRRGSFAMILSFHLTVCPLFDPSLITDGDLQTTYQSIVREAAAEDINPTTPQISDP</sequence>
<evidence type="ECO:0000313" key="1">
    <source>
        <dbReference type="EMBL" id="MPC50684.1"/>
    </source>
</evidence>
<keyword evidence="2" id="KW-1185">Reference proteome</keyword>
<dbReference type="AlphaFoldDB" id="A0A5B7G2J5"/>
<dbReference type="Proteomes" id="UP000324222">
    <property type="component" value="Unassembled WGS sequence"/>
</dbReference>
<evidence type="ECO:0000313" key="2">
    <source>
        <dbReference type="Proteomes" id="UP000324222"/>
    </source>
</evidence>